<reference evidence="2" key="1">
    <citation type="submission" date="2022-03" db="EMBL/GenBank/DDBJ databases">
        <authorList>
            <person name="Sayadi A."/>
        </authorList>
    </citation>
    <scope>NUCLEOTIDE SEQUENCE</scope>
</reference>
<accession>A0A9P0KQP5</accession>
<organism evidence="2 3">
    <name type="scientific">Acanthoscelides obtectus</name>
    <name type="common">Bean weevil</name>
    <name type="synonym">Bruchus obtectus</name>
    <dbReference type="NCBI Taxonomy" id="200917"/>
    <lineage>
        <taxon>Eukaryota</taxon>
        <taxon>Metazoa</taxon>
        <taxon>Ecdysozoa</taxon>
        <taxon>Arthropoda</taxon>
        <taxon>Hexapoda</taxon>
        <taxon>Insecta</taxon>
        <taxon>Pterygota</taxon>
        <taxon>Neoptera</taxon>
        <taxon>Endopterygota</taxon>
        <taxon>Coleoptera</taxon>
        <taxon>Polyphaga</taxon>
        <taxon>Cucujiformia</taxon>
        <taxon>Chrysomeloidea</taxon>
        <taxon>Chrysomelidae</taxon>
        <taxon>Bruchinae</taxon>
        <taxon>Bruchini</taxon>
        <taxon>Acanthoscelides</taxon>
    </lineage>
</organism>
<comment type="caution">
    <text evidence="2">The sequence shown here is derived from an EMBL/GenBank/DDBJ whole genome shotgun (WGS) entry which is preliminary data.</text>
</comment>
<evidence type="ECO:0000313" key="3">
    <source>
        <dbReference type="Proteomes" id="UP001152888"/>
    </source>
</evidence>
<protein>
    <submittedName>
        <fullName evidence="2">Uncharacterized protein</fullName>
    </submittedName>
</protein>
<gene>
    <name evidence="2" type="ORF">ACAOBT_LOCUS13997</name>
</gene>
<proteinExistence type="predicted"/>
<keyword evidence="3" id="KW-1185">Reference proteome</keyword>
<dbReference type="AlphaFoldDB" id="A0A9P0KQP5"/>
<sequence>MMKPHILISVTVLSFLVTSDGDTIRNSKKQPKYYIRCRRYLPQYYPPRTQNLYNVPPGYYEPRVYVPSRCYTYCYSCATSSCRRRCPNTSGYRPQALPYKTTPTVGPYVRTTPRSRTTSRRWTTATPSAQVIIICTYDYELCVYK</sequence>
<feature type="chain" id="PRO_5040261254" evidence="1">
    <location>
        <begin position="22"/>
        <end position="145"/>
    </location>
</feature>
<evidence type="ECO:0000313" key="2">
    <source>
        <dbReference type="EMBL" id="CAH1980448.1"/>
    </source>
</evidence>
<feature type="signal peptide" evidence="1">
    <location>
        <begin position="1"/>
        <end position="21"/>
    </location>
</feature>
<dbReference type="Proteomes" id="UP001152888">
    <property type="component" value="Unassembled WGS sequence"/>
</dbReference>
<dbReference type="EMBL" id="CAKOFQ010006895">
    <property type="protein sequence ID" value="CAH1980448.1"/>
    <property type="molecule type" value="Genomic_DNA"/>
</dbReference>
<evidence type="ECO:0000256" key="1">
    <source>
        <dbReference type="SAM" id="SignalP"/>
    </source>
</evidence>
<dbReference type="OrthoDB" id="10405699at2759"/>
<name>A0A9P0KQP5_ACAOB</name>
<keyword evidence="1" id="KW-0732">Signal</keyword>